<sequence>MRKKKRQFVANVQFSVPMRIQCPILFPMRIQYAFNAHYRHSMFIIDIQCPMYTLMSNVYINACINVQCAH</sequence>
<organism evidence="1 2">
    <name type="scientific">Acrobeloides nanus</name>
    <dbReference type="NCBI Taxonomy" id="290746"/>
    <lineage>
        <taxon>Eukaryota</taxon>
        <taxon>Metazoa</taxon>
        <taxon>Ecdysozoa</taxon>
        <taxon>Nematoda</taxon>
        <taxon>Chromadorea</taxon>
        <taxon>Rhabditida</taxon>
        <taxon>Tylenchina</taxon>
        <taxon>Cephalobomorpha</taxon>
        <taxon>Cephaloboidea</taxon>
        <taxon>Cephalobidae</taxon>
        <taxon>Acrobeloides</taxon>
    </lineage>
</organism>
<reference evidence="2" key="1">
    <citation type="submission" date="2022-11" db="UniProtKB">
        <authorList>
            <consortium name="WormBaseParasite"/>
        </authorList>
    </citation>
    <scope>IDENTIFICATION</scope>
</reference>
<dbReference type="AlphaFoldDB" id="A0A914CSG4"/>
<evidence type="ECO:0000313" key="2">
    <source>
        <dbReference type="WBParaSite" id="ACRNAN_scaffold13294.g12676.t1"/>
    </source>
</evidence>
<proteinExistence type="predicted"/>
<accession>A0A914CSG4</accession>
<name>A0A914CSG4_9BILA</name>
<evidence type="ECO:0000313" key="1">
    <source>
        <dbReference type="Proteomes" id="UP000887540"/>
    </source>
</evidence>
<dbReference type="WBParaSite" id="ACRNAN_scaffold13294.g12676.t1">
    <property type="protein sequence ID" value="ACRNAN_scaffold13294.g12676.t1"/>
    <property type="gene ID" value="ACRNAN_scaffold13294.g12676"/>
</dbReference>
<keyword evidence="1" id="KW-1185">Reference proteome</keyword>
<dbReference type="Proteomes" id="UP000887540">
    <property type="component" value="Unplaced"/>
</dbReference>
<protein>
    <submittedName>
        <fullName evidence="2">Uncharacterized protein</fullName>
    </submittedName>
</protein>